<accession>A0A2B7WFA6</accession>
<evidence type="ECO:0000313" key="2">
    <source>
        <dbReference type="EMBL" id="PGG95237.1"/>
    </source>
</evidence>
<keyword evidence="3" id="KW-1185">Reference proteome</keyword>
<dbReference type="Proteomes" id="UP000224634">
    <property type="component" value="Unassembled WGS sequence"/>
</dbReference>
<dbReference type="EMBL" id="PDNA01000471">
    <property type="protein sequence ID" value="PGG95237.1"/>
    <property type="molecule type" value="Genomic_DNA"/>
</dbReference>
<protein>
    <submittedName>
        <fullName evidence="2">Uncharacterized protein</fullName>
    </submittedName>
</protein>
<name>A0A2B7WFA6_POLH7</name>
<feature type="region of interest" description="Disordered" evidence="1">
    <location>
        <begin position="25"/>
        <end position="46"/>
    </location>
</feature>
<dbReference type="AlphaFoldDB" id="A0A2B7WFA6"/>
<evidence type="ECO:0000313" key="3">
    <source>
        <dbReference type="Proteomes" id="UP000224634"/>
    </source>
</evidence>
<sequence>MSRIPGEQFDECPKKLWHEPLCLAEQVDSEDTSTQPSTDRRGWDRFAPYATTSGNDREKFLALKTVDLPPIESFRTSDPVRIRGVPHYTSKQPLSSREIAWTREPYVRDAYVVLSSRRDPQQLAIRAQLRDGLAMTQAGRLPPTGQECDQCRVGGFLPFTQCVSGGHGEKCNNCLDRSSFCTFQLN</sequence>
<dbReference type="OrthoDB" id="4204581at2759"/>
<evidence type="ECO:0000256" key="1">
    <source>
        <dbReference type="SAM" id="MobiDB-lite"/>
    </source>
</evidence>
<gene>
    <name evidence="2" type="ORF">AJ80_09997</name>
</gene>
<proteinExistence type="predicted"/>
<reference evidence="2 3" key="1">
    <citation type="submission" date="2017-10" db="EMBL/GenBank/DDBJ databases">
        <title>Comparative genomics in systemic dimorphic fungi from Ajellomycetaceae.</title>
        <authorList>
            <person name="Munoz J.F."/>
            <person name="Mcewen J.G."/>
            <person name="Clay O.K."/>
            <person name="Cuomo C.A."/>
        </authorList>
    </citation>
    <scope>NUCLEOTIDE SEQUENCE [LARGE SCALE GENOMIC DNA]</scope>
    <source>
        <strain evidence="2 3">UAMH7299</strain>
    </source>
</reference>
<organism evidence="2 3">
    <name type="scientific">Polytolypa hystricis (strain UAMH7299)</name>
    <dbReference type="NCBI Taxonomy" id="1447883"/>
    <lineage>
        <taxon>Eukaryota</taxon>
        <taxon>Fungi</taxon>
        <taxon>Dikarya</taxon>
        <taxon>Ascomycota</taxon>
        <taxon>Pezizomycotina</taxon>
        <taxon>Eurotiomycetes</taxon>
        <taxon>Eurotiomycetidae</taxon>
        <taxon>Onygenales</taxon>
        <taxon>Onygenales incertae sedis</taxon>
        <taxon>Polytolypa</taxon>
    </lineage>
</organism>
<comment type="caution">
    <text evidence="2">The sequence shown here is derived from an EMBL/GenBank/DDBJ whole genome shotgun (WGS) entry which is preliminary data.</text>
</comment>